<dbReference type="PANTHER" id="PTHR10465">
    <property type="entry name" value="TRANSMEMBRANE GTPASE FZO1"/>
    <property type="match status" value="1"/>
</dbReference>
<evidence type="ECO:0000256" key="4">
    <source>
        <dbReference type="ARBA" id="ARBA00023134"/>
    </source>
</evidence>
<accession>A0A1J9UAZ7</accession>
<name>A0A1J9UAZ7_9BACI</name>
<gene>
    <name evidence="8" type="ORF">BAU28_18665</name>
</gene>
<dbReference type="AlphaFoldDB" id="A0A1J9UAZ7"/>
<dbReference type="Pfam" id="PF00350">
    <property type="entry name" value="Dynamin_N"/>
    <property type="match status" value="1"/>
</dbReference>
<evidence type="ECO:0000256" key="5">
    <source>
        <dbReference type="ARBA" id="ARBA00023136"/>
    </source>
</evidence>
<comment type="caution">
    <text evidence="8">The sequence shown here is derived from an EMBL/GenBank/DDBJ whole genome shotgun (WGS) entry which is preliminary data.</text>
</comment>
<dbReference type="PANTHER" id="PTHR10465:SF0">
    <property type="entry name" value="SARCALUMENIN"/>
    <property type="match status" value="1"/>
</dbReference>
<proteinExistence type="predicted"/>
<keyword evidence="5" id="KW-0472">Membrane</keyword>
<organism evidence="8 9">
    <name type="scientific">Bacillus paramycoides</name>
    <dbReference type="NCBI Taxonomy" id="2026194"/>
    <lineage>
        <taxon>Bacteria</taxon>
        <taxon>Bacillati</taxon>
        <taxon>Bacillota</taxon>
        <taxon>Bacilli</taxon>
        <taxon>Bacillales</taxon>
        <taxon>Bacillaceae</taxon>
        <taxon>Bacillus</taxon>
        <taxon>Bacillus cereus group</taxon>
    </lineage>
</organism>
<evidence type="ECO:0000256" key="6">
    <source>
        <dbReference type="SAM" id="Coils"/>
    </source>
</evidence>
<dbReference type="SUPFAM" id="SSF52540">
    <property type="entry name" value="P-loop containing nucleoside triphosphate hydrolases"/>
    <property type="match status" value="1"/>
</dbReference>
<dbReference type="GeneID" id="87594596"/>
<comment type="subcellular location">
    <subcellularLocation>
        <location evidence="1">Membrane</location>
    </subcellularLocation>
</comment>
<feature type="coiled-coil region" evidence="6">
    <location>
        <begin position="700"/>
        <end position="727"/>
    </location>
</feature>
<dbReference type="InterPro" id="IPR027417">
    <property type="entry name" value="P-loop_NTPase"/>
</dbReference>
<dbReference type="GO" id="GO:0005525">
    <property type="term" value="F:GTP binding"/>
    <property type="evidence" value="ECO:0007669"/>
    <property type="project" value="UniProtKB-KW"/>
</dbReference>
<keyword evidence="4" id="KW-0342">GTP-binding</keyword>
<dbReference type="InterPro" id="IPR027094">
    <property type="entry name" value="Mitofusin_fam"/>
</dbReference>
<evidence type="ECO:0000256" key="1">
    <source>
        <dbReference type="ARBA" id="ARBA00004370"/>
    </source>
</evidence>
<dbReference type="EMBL" id="MAOI01000122">
    <property type="protein sequence ID" value="OJD73954.1"/>
    <property type="molecule type" value="Genomic_DNA"/>
</dbReference>
<evidence type="ECO:0000313" key="8">
    <source>
        <dbReference type="EMBL" id="OJD73954.1"/>
    </source>
</evidence>
<evidence type="ECO:0000256" key="3">
    <source>
        <dbReference type="ARBA" id="ARBA00022801"/>
    </source>
</evidence>
<keyword evidence="6" id="KW-0175">Coiled coil</keyword>
<reference evidence="8 9" key="1">
    <citation type="submission" date="2016-06" db="EMBL/GenBank/DDBJ databases">
        <title>First insights into the genetic diversity and population structure of in the Bacillus cereus group bacteria from diverse marine environments.</title>
        <authorList>
            <person name="Liu Y."/>
            <person name="Lai Q."/>
            <person name="Shao Z."/>
        </authorList>
    </citation>
    <scope>NUCLEOTIDE SEQUENCE [LARGE SCALE GENOMIC DNA]</scope>
    <source>
        <strain evidence="8 9">NH24A2</strain>
    </source>
</reference>
<protein>
    <recommendedName>
        <fullName evidence="7">Dynamin N-terminal domain-containing protein</fullName>
    </recommendedName>
</protein>
<feature type="domain" description="Dynamin N-terminal" evidence="7">
    <location>
        <begin position="138"/>
        <end position="310"/>
    </location>
</feature>
<keyword evidence="2" id="KW-0547">Nucleotide-binding</keyword>
<feature type="coiled-coil region" evidence="6">
    <location>
        <begin position="458"/>
        <end position="485"/>
    </location>
</feature>
<dbReference type="GO" id="GO:0016020">
    <property type="term" value="C:membrane"/>
    <property type="evidence" value="ECO:0007669"/>
    <property type="project" value="UniProtKB-SubCell"/>
</dbReference>
<dbReference type="RefSeq" id="WP_071720572.1">
    <property type="nucleotide sequence ID" value="NZ_CBCSHB010000020.1"/>
</dbReference>
<evidence type="ECO:0000259" key="7">
    <source>
        <dbReference type="Pfam" id="PF00350"/>
    </source>
</evidence>
<evidence type="ECO:0000256" key="2">
    <source>
        <dbReference type="ARBA" id="ARBA00022741"/>
    </source>
</evidence>
<evidence type="ECO:0000313" key="9">
    <source>
        <dbReference type="Proteomes" id="UP000182788"/>
    </source>
</evidence>
<dbReference type="GO" id="GO:0008053">
    <property type="term" value="P:mitochondrial fusion"/>
    <property type="evidence" value="ECO:0007669"/>
    <property type="project" value="TreeGrafter"/>
</dbReference>
<dbReference type="Proteomes" id="UP000182788">
    <property type="component" value="Unassembled WGS sequence"/>
</dbReference>
<dbReference type="InterPro" id="IPR045063">
    <property type="entry name" value="Dynamin_N"/>
</dbReference>
<dbReference type="Gene3D" id="3.40.50.300">
    <property type="entry name" value="P-loop containing nucleotide triphosphate hydrolases"/>
    <property type="match status" value="1"/>
</dbReference>
<dbReference type="GO" id="GO:0003924">
    <property type="term" value="F:GTPase activity"/>
    <property type="evidence" value="ECO:0007669"/>
    <property type="project" value="InterPro"/>
</dbReference>
<keyword evidence="3" id="KW-0378">Hydrolase</keyword>
<sequence length="751" mass="86945">MATIVLKYNPYKIETVVTIDGEPIKGDSYLAQFRDTRLQLWIDQLMEKLVEELNEDTFSLTFEGTEFDFEDVEEVCTKYNKEHNTNIIVNYISSENHNNKIDELEKLLTYTQEGPFEELKSNAIQQNVDKALSSEFEIAVVATMSSGKSTLINALLGMELMPAKNEACTATIATIKNTEQKDLVLGRSLNHEQEEIEGWKEINLEMMERFNNDEEVSDIEIKMNIPNISSEKMNLVLVDTPGPNNSRNSSHQDYTYRIIKNDTKPMVLYILNATQLGIQDDNDLLNIIAEQMKSGGKQSQDRFIFVINKIDEFDIEAGESVSKTIRTVREYLEEQGIKNPNIFPASALMAKLIRMDQNGHQLTKKQKKVLRDHDLFIEEEELNLLKYVPLSKKRKESLNTKVLEAKREEDTYQEVLLYSGVPAIEEAINEYLEKYAVTSKITTAVNSFKDVVEATKVEKNLTNELASNEQKCEEIYKKMKTLNEEIDRGHKAQQFKEYVQSKQFGYLGAIKQIEDKIESRFEDMCVDFQGEERIEEEKAIKLASKLKEAIESLQNDIKIELGLVIEKTLKNDAQGLLEEYAKYVQGLTEVGANVFSEEEFQILFLDIPNVELIMEEDIYSDHVKEKDGVLHRLGLDNIFELIGIDLYKNASSTKRFVNVKDIIEKIIDPVKQDLYKGIWNTRDYLQKKEKTLKVYFNKELDRLEIILEKKDKEIEMLSVDSEEIKKKLTADKEKYEWLQKLQIRLNNILEM</sequence>